<dbReference type="InterPro" id="IPR006913">
    <property type="entry name" value="CENP-V/GFA"/>
</dbReference>
<evidence type="ECO:0000256" key="2">
    <source>
        <dbReference type="ARBA" id="ARBA00022723"/>
    </source>
</evidence>
<evidence type="ECO:0000256" key="4">
    <source>
        <dbReference type="ARBA" id="ARBA00023239"/>
    </source>
</evidence>
<keyword evidence="7" id="KW-1185">Reference proteome</keyword>
<evidence type="ECO:0000259" key="5">
    <source>
        <dbReference type="PROSITE" id="PS51891"/>
    </source>
</evidence>
<dbReference type="GO" id="GO:0046872">
    <property type="term" value="F:metal ion binding"/>
    <property type="evidence" value="ECO:0007669"/>
    <property type="project" value="UniProtKB-KW"/>
</dbReference>
<keyword evidence="4" id="KW-0456">Lyase</keyword>
<evidence type="ECO:0000256" key="1">
    <source>
        <dbReference type="ARBA" id="ARBA00005495"/>
    </source>
</evidence>
<dbReference type="InterPro" id="IPR011057">
    <property type="entry name" value="Mss4-like_sf"/>
</dbReference>
<reference evidence="6 7" key="1">
    <citation type="journal article" date="2019" name="Nat. Ecol. Evol.">
        <title>Megaphylogeny resolves global patterns of mushroom evolution.</title>
        <authorList>
            <person name="Varga T."/>
            <person name="Krizsan K."/>
            <person name="Foldi C."/>
            <person name="Dima B."/>
            <person name="Sanchez-Garcia M."/>
            <person name="Sanchez-Ramirez S."/>
            <person name="Szollosi G.J."/>
            <person name="Szarkandi J.G."/>
            <person name="Papp V."/>
            <person name="Albert L."/>
            <person name="Andreopoulos W."/>
            <person name="Angelini C."/>
            <person name="Antonin V."/>
            <person name="Barry K.W."/>
            <person name="Bougher N.L."/>
            <person name="Buchanan P."/>
            <person name="Buyck B."/>
            <person name="Bense V."/>
            <person name="Catcheside P."/>
            <person name="Chovatia M."/>
            <person name="Cooper J."/>
            <person name="Damon W."/>
            <person name="Desjardin D."/>
            <person name="Finy P."/>
            <person name="Geml J."/>
            <person name="Haridas S."/>
            <person name="Hughes K."/>
            <person name="Justo A."/>
            <person name="Karasinski D."/>
            <person name="Kautmanova I."/>
            <person name="Kiss B."/>
            <person name="Kocsube S."/>
            <person name="Kotiranta H."/>
            <person name="LaButti K.M."/>
            <person name="Lechner B.E."/>
            <person name="Liimatainen K."/>
            <person name="Lipzen A."/>
            <person name="Lukacs Z."/>
            <person name="Mihaltcheva S."/>
            <person name="Morgado L.N."/>
            <person name="Niskanen T."/>
            <person name="Noordeloos M.E."/>
            <person name="Ohm R.A."/>
            <person name="Ortiz-Santana B."/>
            <person name="Ovrebo C."/>
            <person name="Racz N."/>
            <person name="Riley R."/>
            <person name="Savchenko A."/>
            <person name="Shiryaev A."/>
            <person name="Soop K."/>
            <person name="Spirin V."/>
            <person name="Szebenyi C."/>
            <person name="Tomsovsky M."/>
            <person name="Tulloss R.E."/>
            <person name="Uehling J."/>
            <person name="Grigoriev I.V."/>
            <person name="Vagvolgyi C."/>
            <person name="Papp T."/>
            <person name="Martin F.M."/>
            <person name="Miettinen O."/>
            <person name="Hibbett D.S."/>
            <person name="Nagy L.G."/>
        </authorList>
    </citation>
    <scope>NUCLEOTIDE SEQUENCE [LARGE SCALE GENOMIC DNA]</scope>
    <source>
        <strain evidence="6 7">OMC1185</strain>
    </source>
</reference>
<dbReference type="PANTHER" id="PTHR33337">
    <property type="entry name" value="GFA DOMAIN-CONTAINING PROTEIN"/>
    <property type="match status" value="1"/>
</dbReference>
<dbReference type="Proteomes" id="UP000305948">
    <property type="component" value="Unassembled WGS sequence"/>
</dbReference>
<comment type="similarity">
    <text evidence="1">Belongs to the Gfa family.</text>
</comment>
<keyword evidence="2" id="KW-0479">Metal-binding</keyword>
<protein>
    <recommendedName>
        <fullName evidence="5">CENP-V/GFA domain-containing protein</fullName>
    </recommendedName>
</protein>
<dbReference type="EMBL" id="ML213503">
    <property type="protein sequence ID" value="TFK56470.1"/>
    <property type="molecule type" value="Genomic_DNA"/>
</dbReference>
<keyword evidence="3" id="KW-0862">Zinc</keyword>
<dbReference type="Pfam" id="PF04828">
    <property type="entry name" value="GFA"/>
    <property type="match status" value="1"/>
</dbReference>
<accession>A0A5C3NGL8</accession>
<evidence type="ECO:0000313" key="7">
    <source>
        <dbReference type="Proteomes" id="UP000305948"/>
    </source>
</evidence>
<evidence type="ECO:0000313" key="6">
    <source>
        <dbReference type="EMBL" id="TFK56470.1"/>
    </source>
</evidence>
<organism evidence="6 7">
    <name type="scientific">Heliocybe sulcata</name>
    <dbReference type="NCBI Taxonomy" id="5364"/>
    <lineage>
        <taxon>Eukaryota</taxon>
        <taxon>Fungi</taxon>
        <taxon>Dikarya</taxon>
        <taxon>Basidiomycota</taxon>
        <taxon>Agaricomycotina</taxon>
        <taxon>Agaricomycetes</taxon>
        <taxon>Gloeophyllales</taxon>
        <taxon>Gloeophyllaceae</taxon>
        <taxon>Heliocybe</taxon>
    </lineage>
</organism>
<gene>
    <name evidence="6" type="ORF">OE88DRAFT_1669843</name>
</gene>
<dbReference type="SUPFAM" id="SSF51316">
    <property type="entry name" value="Mss4-like"/>
    <property type="match status" value="1"/>
</dbReference>
<dbReference type="Gene3D" id="3.90.1590.10">
    <property type="entry name" value="glutathione-dependent formaldehyde- activating enzyme (gfa)"/>
    <property type="match status" value="1"/>
</dbReference>
<dbReference type="GO" id="GO:0016846">
    <property type="term" value="F:carbon-sulfur lyase activity"/>
    <property type="evidence" value="ECO:0007669"/>
    <property type="project" value="InterPro"/>
</dbReference>
<dbReference type="PROSITE" id="PS51891">
    <property type="entry name" value="CENP_V_GFA"/>
    <property type="match status" value="1"/>
</dbReference>
<name>A0A5C3NGL8_9AGAM</name>
<feature type="domain" description="CENP-V/GFA" evidence="5">
    <location>
        <begin position="15"/>
        <end position="137"/>
    </location>
</feature>
<dbReference type="OrthoDB" id="9970124at2759"/>
<dbReference type="AlphaFoldDB" id="A0A5C3NGL8"/>
<dbReference type="PANTHER" id="PTHR33337:SF40">
    <property type="entry name" value="CENP-V_GFA DOMAIN-CONTAINING PROTEIN-RELATED"/>
    <property type="match status" value="1"/>
</dbReference>
<dbReference type="STRING" id="5364.A0A5C3NGL8"/>
<proteinExistence type="inferred from homology"/>
<evidence type="ECO:0000256" key="3">
    <source>
        <dbReference type="ARBA" id="ARBA00022833"/>
    </source>
</evidence>
<sequence length="163" mass="18643">MSHSEDAGSEFGDVIQGSCYCGGVSYAVTGDPVLSAFCHCTNCQRLTGCPFVHTIHYDWPEFAWTHPEPYISRLNSYSIPSKPWKIRYRCTKCGCTVASHNSRTNHWSVWGAQLERDESGKILNWEKVKPTAHIFYETRMLDVNDTLGKWEGYEDKSERIVLQ</sequence>